<evidence type="ECO:0000256" key="1">
    <source>
        <dbReference type="SAM" id="MobiDB-lite"/>
    </source>
</evidence>
<dbReference type="Proteomes" id="UP001501710">
    <property type="component" value="Unassembled WGS sequence"/>
</dbReference>
<dbReference type="EMBL" id="BAABAS010000004">
    <property type="protein sequence ID" value="GAA4227109.1"/>
    <property type="molecule type" value="Genomic_DNA"/>
</dbReference>
<feature type="region of interest" description="Disordered" evidence="1">
    <location>
        <begin position="1"/>
        <end position="20"/>
    </location>
</feature>
<evidence type="ECO:0000313" key="4">
    <source>
        <dbReference type="Proteomes" id="UP001501710"/>
    </source>
</evidence>
<protein>
    <submittedName>
        <fullName evidence="3">Uncharacterized protein</fullName>
    </submittedName>
</protein>
<keyword evidence="2" id="KW-0472">Membrane</keyword>
<comment type="caution">
    <text evidence="3">The sequence shown here is derived from an EMBL/GenBank/DDBJ whole genome shotgun (WGS) entry which is preliminary data.</text>
</comment>
<feature type="transmembrane region" description="Helical" evidence="2">
    <location>
        <begin position="21"/>
        <end position="43"/>
    </location>
</feature>
<keyword evidence="2" id="KW-1133">Transmembrane helix</keyword>
<organism evidence="3 4">
    <name type="scientific">Actinomadura meridiana</name>
    <dbReference type="NCBI Taxonomy" id="559626"/>
    <lineage>
        <taxon>Bacteria</taxon>
        <taxon>Bacillati</taxon>
        <taxon>Actinomycetota</taxon>
        <taxon>Actinomycetes</taxon>
        <taxon>Streptosporangiales</taxon>
        <taxon>Thermomonosporaceae</taxon>
        <taxon>Actinomadura</taxon>
    </lineage>
</organism>
<dbReference type="RefSeq" id="WP_344891568.1">
    <property type="nucleotide sequence ID" value="NZ_BAABAS010000004.1"/>
</dbReference>
<keyword evidence="2" id="KW-0812">Transmembrane</keyword>
<evidence type="ECO:0000313" key="3">
    <source>
        <dbReference type="EMBL" id="GAA4227109.1"/>
    </source>
</evidence>
<evidence type="ECO:0000256" key="2">
    <source>
        <dbReference type="SAM" id="Phobius"/>
    </source>
</evidence>
<reference evidence="4" key="1">
    <citation type="journal article" date="2019" name="Int. J. Syst. Evol. Microbiol.">
        <title>The Global Catalogue of Microorganisms (GCM) 10K type strain sequencing project: providing services to taxonomists for standard genome sequencing and annotation.</title>
        <authorList>
            <consortium name="The Broad Institute Genomics Platform"/>
            <consortium name="The Broad Institute Genome Sequencing Center for Infectious Disease"/>
            <person name="Wu L."/>
            <person name="Ma J."/>
        </authorList>
    </citation>
    <scope>NUCLEOTIDE SEQUENCE [LARGE SCALE GENOMIC DNA]</scope>
    <source>
        <strain evidence="4">JCM 17440</strain>
    </source>
</reference>
<accession>A0ABP8BV43</accession>
<gene>
    <name evidence="3" type="ORF">GCM10022254_13980</name>
</gene>
<sequence length="81" mass="8477">MREARRALGYRGGRSPDARRVPPAAEAITVLTGAGVWALLVIIDAAETPYDGLADAVLRRPIGETLPRLAGLALGTEGRAV</sequence>
<name>A0ABP8BV43_9ACTN</name>
<keyword evidence="4" id="KW-1185">Reference proteome</keyword>
<proteinExistence type="predicted"/>